<reference evidence="2 3" key="1">
    <citation type="journal article" date="2015" name="Proc. Natl. Acad. Sci. U.S.A.">
        <title>The resurrection genome of Boea hygrometrica: A blueprint for survival of dehydration.</title>
        <authorList>
            <person name="Xiao L."/>
            <person name="Yang G."/>
            <person name="Zhang L."/>
            <person name="Yang X."/>
            <person name="Zhao S."/>
            <person name="Ji Z."/>
            <person name="Zhou Q."/>
            <person name="Hu M."/>
            <person name="Wang Y."/>
            <person name="Chen M."/>
            <person name="Xu Y."/>
            <person name="Jin H."/>
            <person name="Xiao X."/>
            <person name="Hu G."/>
            <person name="Bao F."/>
            <person name="Hu Y."/>
            <person name="Wan P."/>
            <person name="Li L."/>
            <person name="Deng X."/>
            <person name="Kuang T."/>
            <person name="Xiang C."/>
            <person name="Zhu J.K."/>
            <person name="Oliver M.J."/>
            <person name="He Y."/>
        </authorList>
    </citation>
    <scope>NUCLEOTIDE SEQUENCE [LARGE SCALE GENOMIC DNA]</scope>
    <source>
        <strain evidence="3">cv. XS01</strain>
    </source>
</reference>
<keyword evidence="3" id="KW-1185">Reference proteome</keyword>
<feature type="compositionally biased region" description="Basic and acidic residues" evidence="1">
    <location>
        <begin position="51"/>
        <end position="66"/>
    </location>
</feature>
<dbReference type="AlphaFoldDB" id="A0A2Z7D716"/>
<evidence type="ECO:0000313" key="3">
    <source>
        <dbReference type="Proteomes" id="UP000250235"/>
    </source>
</evidence>
<evidence type="ECO:0000313" key="2">
    <source>
        <dbReference type="EMBL" id="KZV54797.1"/>
    </source>
</evidence>
<organism evidence="2 3">
    <name type="scientific">Dorcoceras hygrometricum</name>
    <dbReference type="NCBI Taxonomy" id="472368"/>
    <lineage>
        <taxon>Eukaryota</taxon>
        <taxon>Viridiplantae</taxon>
        <taxon>Streptophyta</taxon>
        <taxon>Embryophyta</taxon>
        <taxon>Tracheophyta</taxon>
        <taxon>Spermatophyta</taxon>
        <taxon>Magnoliopsida</taxon>
        <taxon>eudicotyledons</taxon>
        <taxon>Gunneridae</taxon>
        <taxon>Pentapetalae</taxon>
        <taxon>asterids</taxon>
        <taxon>lamiids</taxon>
        <taxon>Lamiales</taxon>
        <taxon>Gesneriaceae</taxon>
        <taxon>Didymocarpoideae</taxon>
        <taxon>Trichosporeae</taxon>
        <taxon>Loxocarpinae</taxon>
        <taxon>Dorcoceras</taxon>
    </lineage>
</organism>
<proteinExistence type="predicted"/>
<accession>A0A2Z7D716</accession>
<feature type="region of interest" description="Disordered" evidence="1">
    <location>
        <begin position="1"/>
        <end position="83"/>
    </location>
</feature>
<dbReference type="Proteomes" id="UP000250235">
    <property type="component" value="Unassembled WGS sequence"/>
</dbReference>
<evidence type="ECO:0000256" key="1">
    <source>
        <dbReference type="SAM" id="MobiDB-lite"/>
    </source>
</evidence>
<gene>
    <name evidence="2" type="ORF">F511_04419</name>
</gene>
<sequence length="181" mass="20160">MAARCRAKRGISPQHRVPSLAAVDRQSGPRPEARILHQPALEGLNNSTRTESPHHGDRNKSDHEAAARGARRRREVCGEEKGGGQVEARDAGYSTFMKHDSNIYKRSFYTKMDEVVANVISSQTALQTSLVHQFTEHQLQIASELDFVKIQLAELVNHLKDAGDAKRGKGEAVKRYGFCRT</sequence>
<protein>
    <submittedName>
        <fullName evidence="2">Protein NETWORKED 2D</fullName>
    </submittedName>
</protein>
<name>A0A2Z7D716_9LAMI</name>
<dbReference type="OrthoDB" id="342281at2759"/>
<dbReference type="EMBL" id="KQ989117">
    <property type="protein sequence ID" value="KZV54797.1"/>
    <property type="molecule type" value="Genomic_DNA"/>
</dbReference>